<dbReference type="NCBIfam" id="NF004832">
    <property type="entry name" value="PRK06184.1"/>
    <property type="match status" value="1"/>
</dbReference>
<dbReference type="SUPFAM" id="SSF51905">
    <property type="entry name" value="FAD/NAD(P)-binding domain"/>
    <property type="match status" value="1"/>
</dbReference>
<evidence type="ECO:0000256" key="2">
    <source>
        <dbReference type="ARBA" id="ARBA00007801"/>
    </source>
</evidence>
<evidence type="ECO:0000313" key="6">
    <source>
        <dbReference type="EMBL" id="NNH70565.1"/>
    </source>
</evidence>
<evidence type="ECO:0000259" key="5">
    <source>
        <dbReference type="Pfam" id="PF01494"/>
    </source>
</evidence>
<protein>
    <submittedName>
        <fullName evidence="6">FAD-dependent oxidoreductase</fullName>
    </submittedName>
</protein>
<organism evidence="6 7">
    <name type="scientific">Nocardia uniformis</name>
    <dbReference type="NCBI Taxonomy" id="53432"/>
    <lineage>
        <taxon>Bacteria</taxon>
        <taxon>Bacillati</taxon>
        <taxon>Actinomycetota</taxon>
        <taxon>Actinomycetes</taxon>
        <taxon>Mycobacteriales</taxon>
        <taxon>Nocardiaceae</taxon>
        <taxon>Nocardia</taxon>
    </lineage>
</organism>
<dbReference type="PRINTS" id="PR00420">
    <property type="entry name" value="RNGMNOXGNASE"/>
</dbReference>
<dbReference type="AlphaFoldDB" id="A0A849C2M6"/>
<evidence type="ECO:0000256" key="4">
    <source>
        <dbReference type="ARBA" id="ARBA00022827"/>
    </source>
</evidence>
<dbReference type="PANTHER" id="PTHR43004:SF19">
    <property type="entry name" value="BINDING MONOOXYGENASE, PUTATIVE (JCVI)-RELATED"/>
    <property type="match status" value="1"/>
</dbReference>
<gene>
    <name evidence="6" type="ORF">HLB23_11950</name>
</gene>
<evidence type="ECO:0000313" key="7">
    <source>
        <dbReference type="Proteomes" id="UP000586827"/>
    </source>
</evidence>
<dbReference type="RefSeq" id="WP_067522731.1">
    <property type="nucleotide sequence ID" value="NZ_JABELX010000004.1"/>
</dbReference>
<keyword evidence="4" id="KW-0274">FAD</keyword>
<dbReference type="InterPro" id="IPR036249">
    <property type="entry name" value="Thioredoxin-like_sf"/>
</dbReference>
<dbReference type="InterPro" id="IPR036188">
    <property type="entry name" value="FAD/NAD-bd_sf"/>
</dbReference>
<dbReference type="GO" id="GO:0071949">
    <property type="term" value="F:FAD binding"/>
    <property type="evidence" value="ECO:0007669"/>
    <property type="project" value="InterPro"/>
</dbReference>
<evidence type="ECO:0000256" key="3">
    <source>
        <dbReference type="ARBA" id="ARBA00022630"/>
    </source>
</evidence>
<dbReference type="SUPFAM" id="SSF52833">
    <property type="entry name" value="Thioredoxin-like"/>
    <property type="match status" value="1"/>
</dbReference>
<dbReference type="Proteomes" id="UP000586827">
    <property type="component" value="Unassembled WGS sequence"/>
</dbReference>
<keyword evidence="7" id="KW-1185">Reference proteome</keyword>
<sequence length="474" mass="52011">MHTLIVGAGPTGLTLAIDLARRGLDVRIIDKTARFFDGSRGDGIQPRTLEVFDDLGVIADVLDQGAPQPVIRMFQGGEQVRELRMSEPRDPTPAVPYPNPWVLGQSQTEAILRNRSAEFGVQVELDTELVGFDQGADGVTATLHREGGSETVRADYLVGADGAASTVRKLSGIGFEGSTDESIRMVLGDVRADALDHDYGYWFGAADNPREGIVLSPLPGDRFFQFGMPARSTTEPTLRVLQHCLETYSDRTDIRLDDLRWCTVWRPNVRLAHRYRDRRVFLAGDAAHVHPPAGGQGLNTGIQDAYNLGWKLSDGSPDLLASYESERRPVAARVLGLSTELLRRHTDGDENAHHRGEDTHQLDITYRAPSAAGRVVTGDRAPDAPLLDSSGHQIRLFDLFRGPHATLLCFDSPAPTDLTPGISAWSILRRTHTRTDHDRYVIDSAETAFESYDAQPGTRILVRPDGYVGTMSTG</sequence>
<evidence type="ECO:0000256" key="1">
    <source>
        <dbReference type="ARBA" id="ARBA00001974"/>
    </source>
</evidence>
<keyword evidence="3" id="KW-0285">Flavoprotein</keyword>
<dbReference type="Gene3D" id="3.40.30.120">
    <property type="match status" value="1"/>
</dbReference>
<accession>A0A849C2M6</accession>
<comment type="cofactor">
    <cofactor evidence="1">
        <name>FAD</name>
        <dbReference type="ChEBI" id="CHEBI:57692"/>
    </cofactor>
</comment>
<proteinExistence type="inferred from homology"/>
<dbReference type="GO" id="GO:0016709">
    <property type="term" value="F:oxidoreductase activity, acting on paired donors, with incorporation or reduction of molecular oxygen, NAD(P)H as one donor, and incorporation of one atom of oxygen"/>
    <property type="evidence" value="ECO:0007669"/>
    <property type="project" value="UniProtKB-ARBA"/>
</dbReference>
<reference evidence="6 7" key="1">
    <citation type="submission" date="2020-05" db="EMBL/GenBank/DDBJ databases">
        <title>MicrobeNet Type strains.</title>
        <authorList>
            <person name="Nicholson A.C."/>
        </authorList>
    </citation>
    <scope>NUCLEOTIDE SEQUENCE [LARGE SCALE GENOMIC DNA]</scope>
    <source>
        <strain evidence="6 7">JCM 3224</strain>
    </source>
</reference>
<dbReference type="InterPro" id="IPR002938">
    <property type="entry name" value="FAD-bd"/>
</dbReference>
<comment type="similarity">
    <text evidence="2">Belongs to the PheA/TfdB FAD monooxygenase family.</text>
</comment>
<comment type="caution">
    <text evidence="6">The sequence shown here is derived from an EMBL/GenBank/DDBJ whole genome shotgun (WGS) entry which is preliminary data.</text>
</comment>
<dbReference type="Gene3D" id="3.50.50.60">
    <property type="entry name" value="FAD/NAD(P)-binding domain"/>
    <property type="match status" value="1"/>
</dbReference>
<name>A0A849C2M6_9NOCA</name>
<dbReference type="Gene3D" id="3.30.70.2450">
    <property type="match status" value="1"/>
</dbReference>
<dbReference type="InterPro" id="IPR050641">
    <property type="entry name" value="RIFMO-like"/>
</dbReference>
<feature type="domain" description="FAD-binding" evidence="5">
    <location>
        <begin position="2"/>
        <end position="335"/>
    </location>
</feature>
<dbReference type="Pfam" id="PF01494">
    <property type="entry name" value="FAD_binding_3"/>
    <property type="match status" value="1"/>
</dbReference>
<dbReference type="PANTHER" id="PTHR43004">
    <property type="entry name" value="TRK SYSTEM POTASSIUM UPTAKE PROTEIN"/>
    <property type="match status" value="1"/>
</dbReference>
<dbReference type="EMBL" id="JABELX010000004">
    <property type="protein sequence ID" value="NNH70565.1"/>
    <property type="molecule type" value="Genomic_DNA"/>
</dbReference>